<proteinExistence type="predicted"/>
<dbReference type="EMBL" id="CM042011">
    <property type="protein sequence ID" value="KAI3765077.1"/>
    <property type="molecule type" value="Genomic_DNA"/>
</dbReference>
<evidence type="ECO:0000313" key="2">
    <source>
        <dbReference type="Proteomes" id="UP001055811"/>
    </source>
</evidence>
<comment type="caution">
    <text evidence="1">The sequence shown here is derived from an EMBL/GenBank/DDBJ whole genome shotgun (WGS) entry which is preliminary data.</text>
</comment>
<accession>A0ACB9F1T8</accession>
<reference evidence="2" key="1">
    <citation type="journal article" date="2022" name="Mol. Ecol. Resour.">
        <title>The genomes of chicory, endive, great burdock and yacon provide insights into Asteraceae palaeo-polyploidization history and plant inulin production.</title>
        <authorList>
            <person name="Fan W."/>
            <person name="Wang S."/>
            <person name="Wang H."/>
            <person name="Wang A."/>
            <person name="Jiang F."/>
            <person name="Liu H."/>
            <person name="Zhao H."/>
            <person name="Xu D."/>
            <person name="Zhang Y."/>
        </authorList>
    </citation>
    <scope>NUCLEOTIDE SEQUENCE [LARGE SCALE GENOMIC DNA]</scope>
    <source>
        <strain evidence="2">cv. Punajuju</strain>
    </source>
</reference>
<keyword evidence="2" id="KW-1185">Reference proteome</keyword>
<gene>
    <name evidence="1" type="ORF">L2E82_15101</name>
</gene>
<organism evidence="1 2">
    <name type="scientific">Cichorium intybus</name>
    <name type="common">Chicory</name>
    <dbReference type="NCBI Taxonomy" id="13427"/>
    <lineage>
        <taxon>Eukaryota</taxon>
        <taxon>Viridiplantae</taxon>
        <taxon>Streptophyta</taxon>
        <taxon>Embryophyta</taxon>
        <taxon>Tracheophyta</taxon>
        <taxon>Spermatophyta</taxon>
        <taxon>Magnoliopsida</taxon>
        <taxon>eudicotyledons</taxon>
        <taxon>Gunneridae</taxon>
        <taxon>Pentapetalae</taxon>
        <taxon>asterids</taxon>
        <taxon>campanulids</taxon>
        <taxon>Asterales</taxon>
        <taxon>Asteraceae</taxon>
        <taxon>Cichorioideae</taxon>
        <taxon>Cichorieae</taxon>
        <taxon>Cichoriinae</taxon>
        <taxon>Cichorium</taxon>
    </lineage>
</organism>
<evidence type="ECO:0000313" key="1">
    <source>
        <dbReference type="EMBL" id="KAI3765077.1"/>
    </source>
</evidence>
<dbReference type="Proteomes" id="UP001055811">
    <property type="component" value="Linkage Group LG03"/>
</dbReference>
<sequence length="245" mass="26891">MTTTRSTRSDGIGAVTGVEHSGSELDCPVTIADRVAEEAMISIIRESLPSHAIYGEENGWQCTEKSADYVWVLDPIDGTKSFITGKPLFGTLIALLHRAYFKRKMGGYNWKNTTLNDEEISTRSCPKLSQAYLYTTSPHLFNGDAEVAFARVRDKVKVPLYGCDCYAYTLLASGHVDLVVESGLNPYDFLLLIPVIEGAGGVITDWKGNELSWEASSTSLPTSFNVVAAGNKELHQQAVDCLKWD</sequence>
<protein>
    <submittedName>
        <fullName evidence="1">Uncharacterized protein</fullName>
    </submittedName>
</protein>
<reference evidence="1 2" key="2">
    <citation type="journal article" date="2022" name="Mol. Ecol. Resour.">
        <title>The genomes of chicory, endive, great burdock and yacon provide insights into Asteraceae paleo-polyploidization history and plant inulin production.</title>
        <authorList>
            <person name="Fan W."/>
            <person name="Wang S."/>
            <person name="Wang H."/>
            <person name="Wang A."/>
            <person name="Jiang F."/>
            <person name="Liu H."/>
            <person name="Zhao H."/>
            <person name="Xu D."/>
            <person name="Zhang Y."/>
        </authorList>
    </citation>
    <scope>NUCLEOTIDE SEQUENCE [LARGE SCALE GENOMIC DNA]</scope>
    <source>
        <strain evidence="2">cv. Punajuju</strain>
        <tissue evidence="1">Leaves</tissue>
    </source>
</reference>
<name>A0ACB9F1T8_CICIN</name>